<feature type="compositionally biased region" description="Polar residues" evidence="1">
    <location>
        <begin position="233"/>
        <end position="245"/>
    </location>
</feature>
<accession>A0A9Q1FYP3</accession>
<dbReference type="OrthoDB" id="21678at2759"/>
<dbReference type="PANTHER" id="PTHR15117:SF5">
    <property type="entry name" value="ATAXIN-7-LIKE PROTEIN 2"/>
    <property type="match status" value="1"/>
</dbReference>
<dbReference type="InterPro" id="IPR052237">
    <property type="entry name" value="Ataxin-7-like_regulator"/>
</dbReference>
<dbReference type="PANTHER" id="PTHR15117">
    <property type="entry name" value="ATAXIN 7 RELATED"/>
    <property type="match status" value="1"/>
</dbReference>
<dbReference type="Gene3D" id="6.10.140.1270">
    <property type="match status" value="1"/>
</dbReference>
<dbReference type="EMBL" id="JAINUF010000003">
    <property type="protein sequence ID" value="KAJ8370223.1"/>
    <property type="molecule type" value="Genomic_DNA"/>
</dbReference>
<keyword evidence="4" id="KW-1185">Reference proteome</keyword>
<feature type="compositionally biased region" description="Pro residues" evidence="1">
    <location>
        <begin position="722"/>
        <end position="731"/>
    </location>
</feature>
<feature type="region of interest" description="Disordered" evidence="1">
    <location>
        <begin position="306"/>
        <end position="403"/>
    </location>
</feature>
<proteinExistence type="predicted"/>
<evidence type="ECO:0000313" key="4">
    <source>
        <dbReference type="Proteomes" id="UP001152622"/>
    </source>
</evidence>
<feature type="compositionally biased region" description="Polar residues" evidence="1">
    <location>
        <begin position="476"/>
        <end position="486"/>
    </location>
</feature>
<feature type="compositionally biased region" description="Acidic residues" evidence="1">
    <location>
        <begin position="385"/>
        <end position="396"/>
    </location>
</feature>
<organism evidence="3 4">
    <name type="scientific">Synaphobranchus kaupii</name>
    <name type="common">Kaup's arrowtooth eel</name>
    <dbReference type="NCBI Taxonomy" id="118154"/>
    <lineage>
        <taxon>Eukaryota</taxon>
        <taxon>Metazoa</taxon>
        <taxon>Chordata</taxon>
        <taxon>Craniata</taxon>
        <taxon>Vertebrata</taxon>
        <taxon>Euteleostomi</taxon>
        <taxon>Actinopterygii</taxon>
        <taxon>Neopterygii</taxon>
        <taxon>Teleostei</taxon>
        <taxon>Anguilliformes</taxon>
        <taxon>Synaphobranchidae</taxon>
        <taxon>Synaphobranchus</taxon>
    </lineage>
</organism>
<evidence type="ECO:0000259" key="2">
    <source>
        <dbReference type="PROSITE" id="PS51505"/>
    </source>
</evidence>
<protein>
    <recommendedName>
        <fullName evidence="2">SCA7 domain-containing protein</fullName>
    </recommendedName>
</protein>
<dbReference type="PROSITE" id="PS51505">
    <property type="entry name" value="SCA7"/>
    <property type="match status" value="1"/>
</dbReference>
<dbReference type="AlphaFoldDB" id="A0A9Q1FYP3"/>
<feature type="region of interest" description="Disordered" evidence="1">
    <location>
        <begin position="108"/>
        <end position="245"/>
    </location>
</feature>
<dbReference type="Proteomes" id="UP001152622">
    <property type="component" value="Chromosome 3"/>
</dbReference>
<dbReference type="Pfam" id="PF08313">
    <property type="entry name" value="SCA7"/>
    <property type="match status" value="1"/>
</dbReference>
<name>A0A9Q1FYP3_SYNKA</name>
<feature type="compositionally biased region" description="Basic and acidic residues" evidence="1">
    <location>
        <begin position="591"/>
        <end position="613"/>
    </location>
</feature>
<reference evidence="3" key="1">
    <citation type="journal article" date="2023" name="Science">
        <title>Genome structures resolve the early diversification of teleost fishes.</title>
        <authorList>
            <person name="Parey E."/>
            <person name="Louis A."/>
            <person name="Montfort J."/>
            <person name="Bouchez O."/>
            <person name="Roques C."/>
            <person name="Iampietro C."/>
            <person name="Lluch J."/>
            <person name="Castinel A."/>
            <person name="Donnadieu C."/>
            <person name="Desvignes T."/>
            <person name="Floi Bucao C."/>
            <person name="Jouanno E."/>
            <person name="Wen M."/>
            <person name="Mejri S."/>
            <person name="Dirks R."/>
            <person name="Jansen H."/>
            <person name="Henkel C."/>
            <person name="Chen W.J."/>
            <person name="Zahm M."/>
            <person name="Cabau C."/>
            <person name="Klopp C."/>
            <person name="Thompson A.W."/>
            <person name="Robinson-Rechavi M."/>
            <person name="Braasch I."/>
            <person name="Lecointre G."/>
            <person name="Bobe J."/>
            <person name="Postlethwait J.H."/>
            <person name="Berthelot C."/>
            <person name="Roest Crollius H."/>
            <person name="Guiguen Y."/>
        </authorList>
    </citation>
    <scope>NUCLEOTIDE SEQUENCE</scope>
    <source>
        <strain evidence="3">WJC10195</strain>
    </source>
</reference>
<feature type="compositionally biased region" description="Low complexity" evidence="1">
    <location>
        <begin position="492"/>
        <end position="527"/>
    </location>
</feature>
<feature type="compositionally biased region" description="Pro residues" evidence="1">
    <location>
        <begin position="129"/>
        <end position="138"/>
    </location>
</feature>
<gene>
    <name evidence="3" type="ORF">SKAU_G00102510</name>
</gene>
<evidence type="ECO:0000313" key="3">
    <source>
        <dbReference type="EMBL" id="KAJ8370223.1"/>
    </source>
</evidence>
<feature type="compositionally biased region" description="Basic and acidic residues" evidence="1">
    <location>
        <begin position="308"/>
        <end position="320"/>
    </location>
</feature>
<comment type="caution">
    <text evidence="3">The sequence shown here is derived from an EMBL/GenBank/DDBJ whole genome shotgun (WGS) entry which is preliminary data.</text>
</comment>
<dbReference type="InterPro" id="IPR013243">
    <property type="entry name" value="SCA7_dom"/>
</dbReference>
<feature type="compositionally biased region" description="Pro residues" evidence="1">
    <location>
        <begin position="641"/>
        <end position="651"/>
    </location>
</feature>
<evidence type="ECO:0000256" key="1">
    <source>
        <dbReference type="SAM" id="MobiDB-lite"/>
    </source>
</evidence>
<feature type="compositionally biased region" description="Basic and acidic residues" evidence="1">
    <location>
        <begin position="220"/>
        <end position="229"/>
    </location>
</feature>
<feature type="compositionally biased region" description="Low complexity" evidence="1">
    <location>
        <begin position="614"/>
        <end position="627"/>
    </location>
</feature>
<sequence>MMAVRERATTAMAALDRRIPTLDDLVGQSWSSWIDRTGIFISEGCEVEECSKNGKRKVEAMTLRKEDMSIFGHCPSHDDFYLVVCSHCGQVVKPQAFERHCEARHGPLGKLYGQLHPSPSAGAQKPRPGHTPPRPGHAPPRSTRDGRPQGTGPTRIPPQPPLPLAQHRSTKPLKEGTGFSPADEIAQTPPPPDSPPYSLSPGSREPPWPHRSGPSPSEKPLPRRGELGRPPDFTSTLRTPRTYSKTYKKVPKKECNLDKHCGVLDLERKKLCTRLLTCNIHSIHQRRQVVGRSRSFDQLVAELKMSSRVRERAGQAREGPEVGSLSPEPPGSQTGAAACKRRLANCTAPRSRTPSESGAEEGEHWEEEPPHPSAHSSAHSRLSSEESEGEGQEEPPDLPSTPWHPKPLALCSFGSHALGRSVFTFDRRLHHLRSTLNTMVEHHLSAHLWKKIPQATDLQSQRTLATHPAVTSAYFNSQHSTGNTTRGAGLHGAASSLRTSASSSSFSSSVGVGRGGRPSNSSPSPGSACRVLEGKGGGQPVALPLQTNAPSPSPSGEARPRNPVGRPSKQQARLKDAERPSPPNPPKRRKPPPEDHSPSPARERNCSTHERARPPGSSRTTPSPHGPINGTLSPGSKPQRSKPPSPEPRMPSPGLSKWPLPLGHAQAPPPSHAQAPPPSHAQPPPPPPDPSSRGRGGGPGPHRKAISYDHKGLGKKRKSSCPPTPAPPHAPPNSIACRLPPILASFPGRRTAKQVESPPGWERASAHRSQNCITESACLITTGRRSLL</sequence>
<feature type="domain" description="SCA7" evidence="2">
    <location>
        <begin position="248"/>
        <end position="315"/>
    </location>
</feature>
<feature type="region of interest" description="Disordered" evidence="1">
    <location>
        <begin position="476"/>
        <end position="740"/>
    </location>
</feature>
<feature type="compositionally biased region" description="Pro residues" evidence="1">
    <location>
        <begin position="667"/>
        <end position="690"/>
    </location>
</feature>